<feature type="region of interest" description="Disordered" evidence="2">
    <location>
        <begin position="61"/>
        <end position="87"/>
    </location>
</feature>
<gene>
    <name evidence="3" type="ORF">Ctob_012770</name>
</gene>
<comment type="similarity">
    <text evidence="1">Belongs to the FAM219 family.</text>
</comment>
<accession>A0A0M0K0L3</accession>
<dbReference type="Pfam" id="PF15260">
    <property type="entry name" value="FAM219A"/>
    <property type="match status" value="1"/>
</dbReference>
<dbReference type="EMBL" id="JWZX01001779">
    <property type="protein sequence ID" value="KOO32421.1"/>
    <property type="molecule type" value="Genomic_DNA"/>
</dbReference>
<comment type="caution">
    <text evidence="3">The sequence shown here is derived from an EMBL/GenBank/DDBJ whole genome shotgun (WGS) entry which is preliminary data.</text>
</comment>
<protein>
    <submittedName>
        <fullName evidence="3">Uncharacterized protein</fullName>
    </submittedName>
</protein>
<dbReference type="AlphaFoldDB" id="A0A0M0K0L3"/>
<proteinExistence type="inferred from homology"/>
<reference evidence="4" key="1">
    <citation type="journal article" date="2015" name="PLoS Genet.">
        <title>Genome Sequence and Transcriptome Analyses of Chrysochromulina tobin: Metabolic Tools for Enhanced Algal Fitness in the Prominent Order Prymnesiales (Haptophyceae).</title>
        <authorList>
            <person name="Hovde B.T."/>
            <person name="Deodato C.R."/>
            <person name="Hunsperger H.M."/>
            <person name="Ryken S.A."/>
            <person name="Yost W."/>
            <person name="Jha R.K."/>
            <person name="Patterson J."/>
            <person name="Monnat R.J. Jr."/>
            <person name="Barlow S.B."/>
            <person name="Starkenburg S.R."/>
            <person name="Cattolico R.A."/>
        </authorList>
    </citation>
    <scope>NUCLEOTIDE SEQUENCE</scope>
    <source>
        <strain evidence="4">CCMP291</strain>
    </source>
</reference>
<dbReference type="InterPro" id="IPR029339">
    <property type="entry name" value="FAM219"/>
</dbReference>
<evidence type="ECO:0000256" key="2">
    <source>
        <dbReference type="SAM" id="MobiDB-lite"/>
    </source>
</evidence>
<dbReference type="Proteomes" id="UP000037460">
    <property type="component" value="Unassembled WGS sequence"/>
</dbReference>
<organism evidence="3 4">
    <name type="scientific">Chrysochromulina tobinii</name>
    <dbReference type="NCBI Taxonomy" id="1460289"/>
    <lineage>
        <taxon>Eukaryota</taxon>
        <taxon>Haptista</taxon>
        <taxon>Haptophyta</taxon>
        <taxon>Prymnesiophyceae</taxon>
        <taxon>Prymnesiales</taxon>
        <taxon>Chrysochromulinaceae</taxon>
        <taxon>Chrysochromulina</taxon>
    </lineage>
</organism>
<feature type="non-terminal residue" evidence="3">
    <location>
        <position position="1"/>
    </location>
</feature>
<evidence type="ECO:0000313" key="3">
    <source>
        <dbReference type="EMBL" id="KOO32421.1"/>
    </source>
</evidence>
<keyword evidence="4" id="KW-1185">Reference proteome</keyword>
<feature type="compositionally biased region" description="Polar residues" evidence="2">
    <location>
        <begin position="61"/>
        <end position="80"/>
    </location>
</feature>
<evidence type="ECO:0000313" key="4">
    <source>
        <dbReference type="Proteomes" id="UP000037460"/>
    </source>
</evidence>
<evidence type="ECO:0000256" key="1">
    <source>
        <dbReference type="ARBA" id="ARBA00010549"/>
    </source>
</evidence>
<sequence length="140" mass="15252">DAWTLLFQRTLCPGRSCRHLSGARRSWAPGDGGGCSCNARNLQYMQSMLKKATDFAENKLSTPGTKGYTSLANQKASRSDAQADGSDRFYDEQLQSDGWHLDEVDDDDELDFALPPTRRKPQGGILCPGCCSEAVGCVIS</sequence>
<name>A0A0M0K0L3_9EUKA</name>